<dbReference type="EMBL" id="VEPZ02001269">
    <property type="protein sequence ID" value="KAE8683407.1"/>
    <property type="molecule type" value="Genomic_DNA"/>
</dbReference>
<dbReference type="AlphaFoldDB" id="A0A6A2YVN4"/>
<accession>A0A6A2YVN4</accession>
<gene>
    <name evidence="1" type="ORF">F3Y22_tig00111208pilonHSYRG00158</name>
</gene>
<evidence type="ECO:0000313" key="2">
    <source>
        <dbReference type="Proteomes" id="UP000436088"/>
    </source>
</evidence>
<dbReference type="Proteomes" id="UP000436088">
    <property type="component" value="Unassembled WGS sequence"/>
</dbReference>
<evidence type="ECO:0000313" key="1">
    <source>
        <dbReference type="EMBL" id="KAE8683407.1"/>
    </source>
</evidence>
<keyword evidence="2" id="KW-1185">Reference proteome</keyword>
<proteinExistence type="predicted"/>
<protein>
    <submittedName>
        <fullName evidence="1">Uncharacterized protein</fullName>
    </submittedName>
</protein>
<sequence>MGNLFMSNDFKVEMISYDEVTKRLGKVVKPGDSENILFVAEQLRCLYDQMETWRRELQRVEEDGDEEGFEEL</sequence>
<comment type="caution">
    <text evidence="1">The sequence shown here is derived from an EMBL/GenBank/DDBJ whole genome shotgun (WGS) entry which is preliminary data.</text>
</comment>
<name>A0A6A2YVN4_HIBSY</name>
<organism evidence="1 2">
    <name type="scientific">Hibiscus syriacus</name>
    <name type="common">Rose of Sharon</name>
    <dbReference type="NCBI Taxonomy" id="106335"/>
    <lineage>
        <taxon>Eukaryota</taxon>
        <taxon>Viridiplantae</taxon>
        <taxon>Streptophyta</taxon>
        <taxon>Embryophyta</taxon>
        <taxon>Tracheophyta</taxon>
        <taxon>Spermatophyta</taxon>
        <taxon>Magnoliopsida</taxon>
        <taxon>eudicotyledons</taxon>
        <taxon>Gunneridae</taxon>
        <taxon>Pentapetalae</taxon>
        <taxon>rosids</taxon>
        <taxon>malvids</taxon>
        <taxon>Malvales</taxon>
        <taxon>Malvaceae</taxon>
        <taxon>Malvoideae</taxon>
        <taxon>Hibiscus</taxon>
    </lineage>
</organism>
<reference evidence="1" key="1">
    <citation type="submission" date="2019-09" db="EMBL/GenBank/DDBJ databases">
        <title>Draft genome information of white flower Hibiscus syriacus.</title>
        <authorList>
            <person name="Kim Y.-M."/>
        </authorList>
    </citation>
    <scope>NUCLEOTIDE SEQUENCE [LARGE SCALE GENOMIC DNA]</scope>
    <source>
        <strain evidence="1">YM2019G1</strain>
    </source>
</reference>